<dbReference type="SUPFAM" id="SSF49354">
    <property type="entry name" value="PapD-like"/>
    <property type="match status" value="2"/>
</dbReference>
<evidence type="ECO:0000256" key="3">
    <source>
        <dbReference type="SAM" id="MobiDB-lite"/>
    </source>
</evidence>
<dbReference type="PROSITE" id="PS50202">
    <property type="entry name" value="MSP"/>
    <property type="match status" value="2"/>
</dbReference>
<comment type="similarity">
    <text evidence="1">Belongs to the VAMP-associated protein (VAP) (TC 9.B.17) family.</text>
</comment>
<dbReference type="PANTHER" id="PTHR10809">
    <property type="entry name" value="VESICLE-ASSOCIATED MEMBRANE PROTEIN-ASSOCIATED PROTEIN"/>
    <property type="match status" value="1"/>
</dbReference>
<accession>A0A251UH78</accession>
<dbReference type="Pfam" id="PF00635">
    <property type="entry name" value="Motile_Sperm"/>
    <property type="match status" value="2"/>
</dbReference>
<dbReference type="GO" id="GO:0061817">
    <property type="term" value="P:endoplasmic reticulum-plasma membrane tethering"/>
    <property type="evidence" value="ECO:0000318"/>
    <property type="project" value="GO_Central"/>
</dbReference>
<dbReference type="STRING" id="4232.A0A251UH78"/>
<evidence type="ECO:0000256" key="2">
    <source>
        <dbReference type="SAM" id="Coils"/>
    </source>
</evidence>
<dbReference type="InterPro" id="IPR008962">
    <property type="entry name" value="PapD-like_sf"/>
</dbReference>
<dbReference type="InterPro" id="IPR013783">
    <property type="entry name" value="Ig-like_fold"/>
</dbReference>
<keyword evidence="4" id="KW-1133">Transmembrane helix</keyword>
<protein>
    <submittedName>
        <fullName evidence="6">Putative major sperm protein (MSP) domain, Vesicle-associated membrane-protein-associated protein</fullName>
    </submittedName>
</protein>
<feature type="domain" description="MSP" evidence="5">
    <location>
        <begin position="304"/>
        <end position="424"/>
    </location>
</feature>
<proteinExistence type="inferred from homology"/>
<name>A0A251UH78_HELAN</name>
<dbReference type="FunFam" id="2.60.40.10:FF:000813">
    <property type="entry name" value="Vesicle-associated protein 1-1"/>
    <property type="match status" value="2"/>
</dbReference>
<dbReference type="PANTHER" id="PTHR10809:SF162">
    <property type="entry name" value="VESICLE-ASSOCIATED PROTEIN 1-1-LIKE"/>
    <property type="match status" value="1"/>
</dbReference>
<feature type="coiled-coil region" evidence="2">
    <location>
        <begin position="181"/>
        <end position="208"/>
    </location>
</feature>
<gene>
    <name evidence="6" type="ORF">HannXRQ_Chr06g0169071</name>
</gene>
<keyword evidence="7" id="KW-1185">Reference proteome</keyword>
<feature type="domain" description="MSP" evidence="5">
    <location>
        <begin position="6"/>
        <end position="126"/>
    </location>
</feature>
<dbReference type="InParanoid" id="A0A251UH78"/>
<dbReference type="GO" id="GO:0005789">
    <property type="term" value="C:endoplasmic reticulum membrane"/>
    <property type="evidence" value="ECO:0000318"/>
    <property type="project" value="GO_Central"/>
</dbReference>
<dbReference type="GO" id="GO:0005886">
    <property type="term" value="C:plasma membrane"/>
    <property type="evidence" value="ECO:0000318"/>
    <property type="project" value="GO_Central"/>
</dbReference>
<feature type="transmembrane region" description="Helical" evidence="4">
    <location>
        <begin position="513"/>
        <end position="533"/>
    </location>
</feature>
<dbReference type="InterPro" id="IPR000535">
    <property type="entry name" value="MSP_dom"/>
</dbReference>
<keyword evidence="4" id="KW-0812">Transmembrane</keyword>
<dbReference type="GO" id="GO:0090158">
    <property type="term" value="P:endoplasmic reticulum membrane organization"/>
    <property type="evidence" value="ECO:0000318"/>
    <property type="project" value="GO_Central"/>
</dbReference>
<organism evidence="6 7">
    <name type="scientific">Helianthus annuus</name>
    <name type="common">Common sunflower</name>
    <dbReference type="NCBI Taxonomy" id="4232"/>
    <lineage>
        <taxon>Eukaryota</taxon>
        <taxon>Viridiplantae</taxon>
        <taxon>Streptophyta</taxon>
        <taxon>Embryophyta</taxon>
        <taxon>Tracheophyta</taxon>
        <taxon>Spermatophyta</taxon>
        <taxon>Magnoliopsida</taxon>
        <taxon>eudicotyledons</taxon>
        <taxon>Gunneridae</taxon>
        <taxon>Pentapetalae</taxon>
        <taxon>asterids</taxon>
        <taxon>campanulids</taxon>
        <taxon>Asterales</taxon>
        <taxon>Asteraceae</taxon>
        <taxon>Asteroideae</taxon>
        <taxon>Heliantheae alliance</taxon>
        <taxon>Heliantheae</taxon>
        <taxon>Helianthus</taxon>
    </lineage>
</organism>
<feature type="region of interest" description="Disordered" evidence="3">
    <location>
        <begin position="123"/>
        <end position="155"/>
    </location>
</feature>
<dbReference type="GO" id="GO:0043495">
    <property type="term" value="F:protein-membrane adaptor activity"/>
    <property type="evidence" value="ECO:0000318"/>
    <property type="project" value="GO_Central"/>
</dbReference>
<dbReference type="InterPro" id="IPR016763">
    <property type="entry name" value="VAP"/>
</dbReference>
<dbReference type="Gene3D" id="2.60.40.10">
    <property type="entry name" value="Immunoglobulins"/>
    <property type="match status" value="2"/>
</dbReference>
<feature type="region of interest" description="Disordered" evidence="3">
    <location>
        <begin position="420"/>
        <end position="453"/>
    </location>
</feature>
<dbReference type="EMBL" id="CM007895">
    <property type="protein sequence ID" value="OTG22216.1"/>
    <property type="molecule type" value="Genomic_DNA"/>
</dbReference>
<feature type="transmembrane region" description="Helical" evidence="4">
    <location>
        <begin position="247"/>
        <end position="274"/>
    </location>
</feature>
<reference evidence="7" key="1">
    <citation type="journal article" date="2017" name="Nature">
        <title>The sunflower genome provides insights into oil metabolism, flowering and Asterid evolution.</title>
        <authorList>
            <person name="Badouin H."/>
            <person name="Gouzy J."/>
            <person name="Grassa C.J."/>
            <person name="Murat F."/>
            <person name="Staton S.E."/>
            <person name="Cottret L."/>
            <person name="Lelandais-Briere C."/>
            <person name="Owens G.L."/>
            <person name="Carrere S."/>
            <person name="Mayjonade B."/>
            <person name="Legrand L."/>
            <person name="Gill N."/>
            <person name="Kane N.C."/>
            <person name="Bowers J.E."/>
            <person name="Hubner S."/>
            <person name="Bellec A."/>
            <person name="Berard A."/>
            <person name="Berges H."/>
            <person name="Blanchet N."/>
            <person name="Boniface M.C."/>
            <person name="Brunel D."/>
            <person name="Catrice O."/>
            <person name="Chaidir N."/>
            <person name="Claudel C."/>
            <person name="Donnadieu C."/>
            <person name="Faraut T."/>
            <person name="Fievet G."/>
            <person name="Helmstetter N."/>
            <person name="King M."/>
            <person name="Knapp S.J."/>
            <person name="Lai Z."/>
            <person name="Le Paslier M.C."/>
            <person name="Lippi Y."/>
            <person name="Lorenzon L."/>
            <person name="Mandel J.R."/>
            <person name="Marage G."/>
            <person name="Marchand G."/>
            <person name="Marquand E."/>
            <person name="Bret-Mestries E."/>
            <person name="Morien E."/>
            <person name="Nambeesan S."/>
            <person name="Nguyen T."/>
            <person name="Pegot-Espagnet P."/>
            <person name="Pouilly N."/>
            <person name="Raftis F."/>
            <person name="Sallet E."/>
            <person name="Schiex T."/>
            <person name="Thomas J."/>
            <person name="Vandecasteele C."/>
            <person name="Vares D."/>
            <person name="Vear F."/>
            <person name="Vautrin S."/>
            <person name="Crespi M."/>
            <person name="Mangin B."/>
            <person name="Burke J.M."/>
            <person name="Salse J."/>
            <person name="Munos S."/>
            <person name="Vincourt P."/>
            <person name="Rieseberg L.H."/>
            <person name="Langlade N.B."/>
        </authorList>
    </citation>
    <scope>NUCLEOTIDE SEQUENCE [LARGE SCALE GENOMIC DNA]</scope>
    <source>
        <strain evidence="7">cv. SF193</strain>
    </source>
</reference>
<sequence length="534" mass="59178">MSTGDLLSIEPQELQFAFELKKQISCSMQLQNKTDDHVAFKVKTTNPKKYCVRPNSGIVFPRSTCDIIVTMQAQKEAPPDMQCKDKFLLQSAVAPAGTSAKDITPELFNKESGNKVEECKLKVNYVPPKRPPSPVREGSEEGSSPRGSISDNGAVNLIDSNTAPRSFAESQDISSEAMTLISKLTEEKNSAIQQSKRLHQELELLRRQGNKSSGGIPLIYVLLIGLVGLLLGYMFKYSKWCEDMLKWWGSSVCMVFMVLLAFCFFLIVLLYVVLTCKILHHKHHDVSVSDLVRLNTTDMSTGDLLSIEPQELQFAFELKKQTSCSMQLQNTTDDHVAFKVKTTNPKKYCVRPNSGIVFPRSTCDIIVTMQAQKEAPPDMQCKDKFLLQSAVAPAGTSAKDITPELFNKESGNKVEECKLKVNYVPPKRPPSPVREGSEEGSSPRGSISDNGAVNLIDSNTAPRSFAESQDISSEAMTLISKLTEEKNSAIQQSKRLHQELELLRRQGNKSSGGIPLIYVLLIGLVGLLLGYMFK</sequence>
<feature type="transmembrane region" description="Helical" evidence="4">
    <location>
        <begin position="215"/>
        <end position="235"/>
    </location>
</feature>
<evidence type="ECO:0000256" key="4">
    <source>
        <dbReference type="SAM" id="Phobius"/>
    </source>
</evidence>
<dbReference type="Proteomes" id="UP000215914">
    <property type="component" value="Chromosome 6"/>
</dbReference>
<feature type="coiled-coil region" evidence="2">
    <location>
        <begin position="479"/>
        <end position="506"/>
    </location>
</feature>
<evidence type="ECO:0000256" key="1">
    <source>
        <dbReference type="ARBA" id="ARBA00008932"/>
    </source>
</evidence>
<dbReference type="AlphaFoldDB" id="A0A251UH78"/>
<keyword evidence="4" id="KW-0472">Membrane</keyword>
<evidence type="ECO:0000313" key="7">
    <source>
        <dbReference type="Proteomes" id="UP000215914"/>
    </source>
</evidence>
<evidence type="ECO:0000259" key="5">
    <source>
        <dbReference type="PROSITE" id="PS50202"/>
    </source>
</evidence>
<keyword evidence="2" id="KW-0175">Coiled coil</keyword>
<evidence type="ECO:0000313" key="6">
    <source>
        <dbReference type="EMBL" id="OTG22216.1"/>
    </source>
</evidence>